<gene>
    <name evidence="1" type="ORF">L1987_11989</name>
</gene>
<reference evidence="2" key="1">
    <citation type="journal article" date="2022" name="Mol. Ecol. Resour.">
        <title>The genomes of chicory, endive, great burdock and yacon provide insights into Asteraceae palaeo-polyploidization history and plant inulin production.</title>
        <authorList>
            <person name="Fan W."/>
            <person name="Wang S."/>
            <person name="Wang H."/>
            <person name="Wang A."/>
            <person name="Jiang F."/>
            <person name="Liu H."/>
            <person name="Zhao H."/>
            <person name="Xu D."/>
            <person name="Zhang Y."/>
        </authorList>
    </citation>
    <scope>NUCLEOTIDE SEQUENCE [LARGE SCALE GENOMIC DNA]</scope>
    <source>
        <strain evidence="2">cv. Yunnan</strain>
    </source>
</reference>
<evidence type="ECO:0000313" key="1">
    <source>
        <dbReference type="EMBL" id="KAI3818186.1"/>
    </source>
</evidence>
<proteinExistence type="predicted"/>
<comment type="caution">
    <text evidence="1">The sequence shown here is derived from an EMBL/GenBank/DDBJ whole genome shotgun (WGS) entry which is preliminary data.</text>
</comment>
<keyword evidence="2" id="KW-1185">Reference proteome</keyword>
<sequence>MENSSTQGERRKLGKRVKKVGSSSLRSKRRGRAIVSQYARNSRIGPDSFGLRGTPRAWVFLARNHSVHVFDSRVFDCFDYDYVSEL</sequence>
<organism evidence="1 2">
    <name type="scientific">Smallanthus sonchifolius</name>
    <dbReference type="NCBI Taxonomy" id="185202"/>
    <lineage>
        <taxon>Eukaryota</taxon>
        <taxon>Viridiplantae</taxon>
        <taxon>Streptophyta</taxon>
        <taxon>Embryophyta</taxon>
        <taxon>Tracheophyta</taxon>
        <taxon>Spermatophyta</taxon>
        <taxon>Magnoliopsida</taxon>
        <taxon>eudicotyledons</taxon>
        <taxon>Gunneridae</taxon>
        <taxon>Pentapetalae</taxon>
        <taxon>asterids</taxon>
        <taxon>campanulids</taxon>
        <taxon>Asterales</taxon>
        <taxon>Asteraceae</taxon>
        <taxon>Asteroideae</taxon>
        <taxon>Heliantheae alliance</taxon>
        <taxon>Millerieae</taxon>
        <taxon>Smallanthus</taxon>
    </lineage>
</organism>
<dbReference type="EMBL" id="CM042021">
    <property type="protein sequence ID" value="KAI3818186.1"/>
    <property type="molecule type" value="Genomic_DNA"/>
</dbReference>
<dbReference type="Proteomes" id="UP001056120">
    <property type="component" value="Linkage Group LG04"/>
</dbReference>
<reference evidence="1 2" key="2">
    <citation type="journal article" date="2022" name="Mol. Ecol. Resour.">
        <title>The genomes of chicory, endive, great burdock and yacon provide insights into Asteraceae paleo-polyploidization history and plant inulin production.</title>
        <authorList>
            <person name="Fan W."/>
            <person name="Wang S."/>
            <person name="Wang H."/>
            <person name="Wang A."/>
            <person name="Jiang F."/>
            <person name="Liu H."/>
            <person name="Zhao H."/>
            <person name="Xu D."/>
            <person name="Zhang Y."/>
        </authorList>
    </citation>
    <scope>NUCLEOTIDE SEQUENCE [LARGE SCALE GENOMIC DNA]</scope>
    <source>
        <strain evidence="2">cv. Yunnan</strain>
        <tissue evidence="1">Leaves</tissue>
    </source>
</reference>
<protein>
    <submittedName>
        <fullName evidence="1">Uncharacterized protein</fullName>
    </submittedName>
</protein>
<evidence type="ECO:0000313" key="2">
    <source>
        <dbReference type="Proteomes" id="UP001056120"/>
    </source>
</evidence>
<accession>A0ACB9JEN0</accession>
<name>A0ACB9JEN0_9ASTR</name>